<evidence type="ECO:0000256" key="4">
    <source>
        <dbReference type="ARBA" id="ARBA00023194"/>
    </source>
</evidence>
<dbReference type="NCBIfam" id="TIGR01746">
    <property type="entry name" value="Thioester-redct"/>
    <property type="match status" value="1"/>
</dbReference>
<sequence>MSPEVDHQEQLGRAHEMIVRLRSFIEDRERARKEPIAIIGIGCRLPGGADSPEEFWRLLRDGDDTVSRFPAERGDAEALFDPAPDTPGRAYCVEGSFIDDAASFDASLFGISPGDAVGMDPQHRMALEVSWEALERAGIPPDNLESSSTGVFLGASTSDYVRMRQQLSDVTDVDPYQLFGEPAFLAGRISYQYGLRGPSHVVDTACSSSLMATHLACRSLRDRECDLALAGGVNLMLTPYGFVLVSKAGAISPDGRCKTFDASANGYGRGEGAVILVLKRLSDAQAAGDNVIAVIRGSAVNHDGRSSGLSVPSGTAQQEVIRAALADAGVTPDRVGYVEAHGTGTVLGDPIELRALEAVMGAGRSVDDPLWVGSVKTNVGHLEAAAGVTGLLKAALVLQHREIPPNQHLTTPNPNIEWDRMHLAVPTEAVDWPSGEDGNCAGVSSFGASGTNVHMVLGSPPARKARPEPDRPHELLLLSGKSEAALRGQAGRWADWLANRDDVPFRSLCRAAAVGRAHLPHRLAVVAGSPEQLRERLAAFTAHGRPPGLVSGRAAPGRKSRVAFLFPGQGSQYPDMGRGLHETEPVFRAALDRCDEALRPLLERPLLSVLYGDAEAQALLDRTEYTQPALFAVEYALAELWRSWGVQPGAVMGHSVGEFVAACVAGVLAPEDAARLVAARARLMQSLPEPGAMISVPLSEEEASAEAAAVSNLVSVASVNSERDTVLSGAEDAITEIAARLAARNVEAKRLRVSHAFHSPLVEPALAEFRAVAASVEYAVPRLTLISNVTGEPVGLDTLADPDYWCRHARQAVRFRDGMRALADAGFTTFLETGPGRTLLGLGSACLPGDDRAWIASMRRSAADGEQIRAALGELFVRGAPVDTTRLYPEEPSVPVDLPTYAFQRERYWFAERQPIALGEVADGGPRQEPAGGSGGVSGDAELLGLVMETAPEGRAGLVAGHLREVLAGALWTPADEIAPDTDLLGLGMDSLMAMQVVAACKNTFGVTASLPDLFEQPTVSAWAAHIVRLLESEHGLAGAGGAEQSAARADWTDPARLRAEAFLPEEIRPGTPSRETWDDPEEVLLTGATGFVGAHLLHELLRSTRAQVHCLVRCVDEAEGMTRLRRNLEAYLPWQEGDESRISVIPGDLAKPLLGMSEAAFDTLAYRVDAIYHNGATVNFVHTYRQLYAANVGGTQEILRLACRGPLTPVNHVSTFAIWGIPDDLTTHFSETDGLERAGRLVNGYVQSKYVAEHVVLEARERGIPVNVYRLGQVTGDTEAGVCLTNSFTCAVIKGCAEMGTAPYLDMLVEMIPADYAVRALVHISRTTQGFGDSFHLVNPARMSFNDMIGHMRRRGWPIEQIPGEDFVTKLRDDIGNGRDNPLHVLIDTMAHIVRAGEDSMSYGVDELAAALDGSRIVCPPLDGDLLDIYLDWMVRTGFLPTASHMEGSLQ</sequence>
<gene>
    <name evidence="7" type="ORF">RM590_30750</name>
</gene>
<dbReference type="InterPro" id="IPR020806">
    <property type="entry name" value="PKS_PP-bd"/>
</dbReference>
<dbReference type="InterPro" id="IPR016039">
    <property type="entry name" value="Thiolase-like"/>
</dbReference>
<dbReference type="InterPro" id="IPR014030">
    <property type="entry name" value="Ketoacyl_synth_N"/>
</dbReference>
<dbReference type="Gene3D" id="3.40.366.10">
    <property type="entry name" value="Malonyl-Coenzyme A Acyl Carrier Protein, domain 2"/>
    <property type="match status" value="1"/>
</dbReference>
<dbReference type="Gene3D" id="3.30.70.3290">
    <property type="match status" value="1"/>
</dbReference>
<dbReference type="InterPro" id="IPR036291">
    <property type="entry name" value="NAD(P)-bd_dom_sf"/>
</dbReference>
<dbReference type="CDD" id="cd05235">
    <property type="entry name" value="SDR_e1"/>
    <property type="match status" value="1"/>
</dbReference>
<keyword evidence="3" id="KW-0808">Transferase</keyword>
<feature type="domain" description="Ketosynthase family 3 (KS3)" evidence="6">
    <location>
        <begin position="33"/>
        <end position="459"/>
    </location>
</feature>
<reference evidence="8" key="1">
    <citation type="submission" date="2023-07" db="EMBL/GenBank/DDBJ databases">
        <title>30 novel species of actinomycetes from the DSMZ collection.</title>
        <authorList>
            <person name="Nouioui I."/>
        </authorList>
    </citation>
    <scope>NUCLEOTIDE SEQUENCE [LARGE SCALE GENOMIC DNA]</scope>
    <source>
        <strain evidence="8">DSM 44938</strain>
    </source>
</reference>
<dbReference type="Gene3D" id="1.10.1200.10">
    <property type="entry name" value="ACP-like"/>
    <property type="match status" value="1"/>
</dbReference>
<dbReference type="Pfam" id="PF00109">
    <property type="entry name" value="ketoacyl-synt"/>
    <property type="match status" value="1"/>
</dbReference>
<dbReference type="PROSITE" id="PS52004">
    <property type="entry name" value="KS3_2"/>
    <property type="match status" value="1"/>
</dbReference>
<dbReference type="InterPro" id="IPR013120">
    <property type="entry name" value="FAR_NAD-bd"/>
</dbReference>
<accession>A0ABU2N1I4</accession>
<organism evidence="7 8">
    <name type="scientific">Streptomyces litchfieldiae</name>
    <dbReference type="NCBI Taxonomy" id="3075543"/>
    <lineage>
        <taxon>Bacteria</taxon>
        <taxon>Bacillati</taxon>
        <taxon>Actinomycetota</taxon>
        <taxon>Actinomycetes</taxon>
        <taxon>Kitasatosporales</taxon>
        <taxon>Streptomycetaceae</taxon>
        <taxon>Streptomyces</taxon>
    </lineage>
</organism>
<evidence type="ECO:0000259" key="5">
    <source>
        <dbReference type="PROSITE" id="PS50075"/>
    </source>
</evidence>
<dbReference type="InterPro" id="IPR020841">
    <property type="entry name" value="PKS_Beta-ketoAc_synthase_dom"/>
</dbReference>
<dbReference type="InterPro" id="IPR010080">
    <property type="entry name" value="Thioester_reductase-like_dom"/>
</dbReference>
<dbReference type="SMART" id="SM00825">
    <property type="entry name" value="PKS_KS"/>
    <property type="match status" value="1"/>
</dbReference>
<dbReference type="SMART" id="SM00823">
    <property type="entry name" value="PKS_PP"/>
    <property type="match status" value="1"/>
</dbReference>
<dbReference type="PANTHER" id="PTHR43775:SF37">
    <property type="entry name" value="SI:DKEY-61P9.11"/>
    <property type="match status" value="1"/>
</dbReference>
<dbReference type="SUPFAM" id="SSF51735">
    <property type="entry name" value="NAD(P)-binding Rossmann-fold domains"/>
    <property type="match status" value="1"/>
</dbReference>
<name>A0ABU2N1I4_9ACTN</name>
<dbReference type="SMART" id="SM00827">
    <property type="entry name" value="PKS_AT"/>
    <property type="match status" value="1"/>
</dbReference>
<dbReference type="PROSITE" id="PS50075">
    <property type="entry name" value="CARRIER"/>
    <property type="match status" value="1"/>
</dbReference>
<dbReference type="Proteomes" id="UP001183246">
    <property type="component" value="Unassembled WGS sequence"/>
</dbReference>
<evidence type="ECO:0000313" key="8">
    <source>
        <dbReference type="Proteomes" id="UP001183246"/>
    </source>
</evidence>
<dbReference type="SUPFAM" id="SSF53901">
    <property type="entry name" value="Thiolase-like"/>
    <property type="match status" value="1"/>
</dbReference>
<dbReference type="Pfam" id="PF00698">
    <property type="entry name" value="Acyl_transf_1"/>
    <property type="match status" value="1"/>
</dbReference>
<evidence type="ECO:0000256" key="1">
    <source>
        <dbReference type="ARBA" id="ARBA00022450"/>
    </source>
</evidence>
<dbReference type="Pfam" id="PF02801">
    <property type="entry name" value="Ketoacyl-synt_C"/>
    <property type="match status" value="1"/>
</dbReference>
<keyword evidence="1" id="KW-0596">Phosphopantetheine</keyword>
<dbReference type="CDD" id="cd00833">
    <property type="entry name" value="PKS"/>
    <property type="match status" value="1"/>
</dbReference>
<keyword evidence="8" id="KW-1185">Reference proteome</keyword>
<comment type="caution">
    <text evidence="7">The sequence shown here is derived from an EMBL/GenBank/DDBJ whole genome shotgun (WGS) entry which is preliminary data.</text>
</comment>
<dbReference type="InterPro" id="IPR016035">
    <property type="entry name" value="Acyl_Trfase/lysoPLipase"/>
</dbReference>
<dbReference type="SUPFAM" id="SSF55048">
    <property type="entry name" value="Probable ACP-binding domain of malonyl-CoA ACP transacylase"/>
    <property type="match status" value="1"/>
</dbReference>
<dbReference type="Gene3D" id="3.40.50.720">
    <property type="entry name" value="NAD(P)-binding Rossmann-like Domain"/>
    <property type="match status" value="1"/>
</dbReference>
<dbReference type="InterPro" id="IPR032821">
    <property type="entry name" value="PKS_assoc"/>
</dbReference>
<dbReference type="Pfam" id="PF00550">
    <property type="entry name" value="PP-binding"/>
    <property type="match status" value="1"/>
</dbReference>
<dbReference type="InterPro" id="IPR036736">
    <property type="entry name" value="ACP-like_sf"/>
</dbReference>
<dbReference type="RefSeq" id="WP_311708054.1">
    <property type="nucleotide sequence ID" value="NZ_JAVREL010000025.1"/>
</dbReference>
<dbReference type="Pfam" id="PF16197">
    <property type="entry name" value="KAsynt_C_assoc"/>
    <property type="match status" value="1"/>
</dbReference>
<dbReference type="PANTHER" id="PTHR43775">
    <property type="entry name" value="FATTY ACID SYNTHASE"/>
    <property type="match status" value="1"/>
</dbReference>
<feature type="domain" description="Carrier" evidence="5">
    <location>
        <begin position="949"/>
        <end position="1031"/>
    </location>
</feature>
<dbReference type="InterPro" id="IPR050091">
    <property type="entry name" value="PKS_NRPS_Biosynth_Enz"/>
</dbReference>
<evidence type="ECO:0000313" key="7">
    <source>
        <dbReference type="EMBL" id="MDT0346928.1"/>
    </source>
</evidence>
<dbReference type="EMBL" id="JAVREL010000025">
    <property type="protein sequence ID" value="MDT0346928.1"/>
    <property type="molecule type" value="Genomic_DNA"/>
</dbReference>
<evidence type="ECO:0000259" key="6">
    <source>
        <dbReference type="PROSITE" id="PS52004"/>
    </source>
</evidence>
<dbReference type="InterPro" id="IPR009081">
    <property type="entry name" value="PP-bd_ACP"/>
</dbReference>
<dbReference type="SMART" id="SM01294">
    <property type="entry name" value="PKS_PP_betabranch"/>
    <property type="match status" value="1"/>
</dbReference>
<keyword evidence="4" id="KW-0045">Antibiotic biosynthesis</keyword>
<dbReference type="SUPFAM" id="SSF52151">
    <property type="entry name" value="FabD/lysophospholipase-like"/>
    <property type="match status" value="1"/>
</dbReference>
<dbReference type="Gene3D" id="3.40.47.10">
    <property type="match status" value="1"/>
</dbReference>
<keyword evidence="2" id="KW-0597">Phosphoprotein</keyword>
<dbReference type="InterPro" id="IPR001227">
    <property type="entry name" value="Ac_transferase_dom_sf"/>
</dbReference>
<evidence type="ECO:0000256" key="2">
    <source>
        <dbReference type="ARBA" id="ARBA00022553"/>
    </source>
</evidence>
<dbReference type="InterPro" id="IPR016036">
    <property type="entry name" value="Malonyl_transacylase_ACP-bd"/>
</dbReference>
<dbReference type="SUPFAM" id="SSF47336">
    <property type="entry name" value="ACP-like"/>
    <property type="match status" value="1"/>
</dbReference>
<dbReference type="Pfam" id="PF07993">
    <property type="entry name" value="NAD_binding_4"/>
    <property type="match status" value="1"/>
</dbReference>
<proteinExistence type="predicted"/>
<evidence type="ECO:0000256" key="3">
    <source>
        <dbReference type="ARBA" id="ARBA00022679"/>
    </source>
</evidence>
<dbReference type="InterPro" id="IPR014043">
    <property type="entry name" value="Acyl_transferase_dom"/>
</dbReference>
<dbReference type="InterPro" id="IPR014031">
    <property type="entry name" value="Ketoacyl_synth_C"/>
</dbReference>
<protein>
    <submittedName>
        <fullName evidence="7">Thioester reductase domain-containing protein</fullName>
    </submittedName>
</protein>